<dbReference type="PROSITE" id="PS50198">
    <property type="entry name" value="PPIC_PPIASE_2"/>
    <property type="match status" value="1"/>
</dbReference>
<evidence type="ECO:0000256" key="5">
    <source>
        <dbReference type="ARBA" id="ARBA00022989"/>
    </source>
</evidence>
<dbReference type="Proteomes" id="UP000184480">
    <property type="component" value="Unassembled WGS sequence"/>
</dbReference>
<comment type="subcellular location">
    <subcellularLocation>
        <location evidence="1">Cell inner membrane</location>
        <topology evidence="1">Single-pass type II membrane protein</topology>
        <orientation evidence="1">Periplasmic side</orientation>
    </subcellularLocation>
</comment>
<evidence type="ECO:0000256" key="7">
    <source>
        <dbReference type="ARBA" id="ARBA00023186"/>
    </source>
</evidence>
<evidence type="ECO:0000256" key="8">
    <source>
        <dbReference type="ARBA" id="ARBA00038408"/>
    </source>
</evidence>
<gene>
    <name evidence="14" type="ORF">SAMN05444362_10629</name>
</gene>
<name>A0A1M5BDJ7_9BACT</name>
<evidence type="ECO:0000256" key="6">
    <source>
        <dbReference type="ARBA" id="ARBA00023136"/>
    </source>
</evidence>
<organism evidence="14 15">
    <name type="scientific">Dysgonomonas macrotermitis</name>
    <dbReference type="NCBI Taxonomy" id="1346286"/>
    <lineage>
        <taxon>Bacteria</taxon>
        <taxon>Pseudomonadati</taxon>
        <taxon>Bacteroidota</taxon>
        <taxon>Bacteroidia</taxon>
        <taxon>Bacteroidales</taxon>
        <taxon>Dysgonomonadaceae</taxon>
        <taxon>Dysgonomonas</taxon>
    </lineage>
</organism>
<keyword evidence="11" id="KW-0697">Rotamase</keyword>
<evidence type="ECO:0000313" key="15">
    <source>
        <dbReference type="Proteomes" id="UP000184480"/>
    </source>
</evidence>
<keyword evidence="2" id="KW-1003">Cell membrane</keyword>
<dbReference type="GO" id="GO:0003755">
    <property type="term" value="F:peptidyl-prolyl cis-trans isomerase activity"/>
    <property type="evidence" value="ECO:0007669"/>
    <property type="project" value="UniProtKB-KW"/>
</dbReference>
<dbReference type="EMBL" id="FQUC01000006">
    <property type="protein sequence ID" value="SHF40460.1"/>
    <property type="molecule type" value="Genomic_DNA"/>
</dbReference>
<comment type="similarity">
    <text evidence="8">Belongs to the PpiD chaperone family.</text>
</comment>
<sequence>MAVLQKIRNKSGLLVGVIAVGLLAFVLPWGEITSLIRTQKDKAFVVDGDIVSTGAYHERITNFETFQKMISGQTSLDENTSSQIREFVYEQMVKEMMLDKEAEKIGLSVTDEELTDMISGANPSPMLRQIPLFVDPQTGQFSVQALNQFLSLVNTDIKSVPLEQQAQLEGLKSVWETIRGMIKYQRLEEKYNSLIANAVITNDIEAKANSEATKATSDIAYVINRYSSVPDSTVSVTDKEIEKLYNERKNNFKTQDELRKISYFTKQIVPSDADYAAIEKEANTAREKLASSENPALVVADYSEVPYQDIYFSEKNLSQEEAQFAKTASNGDIYGPIRDNDAYRIYKLIDRTAAPDSVKMRMIIVPEGADKLAAAAKADSIINVIKQGKDFATVANEIFPQSNGGEVGWVTEPQLASAGKEFVDAAFKTPTGEITKLNLQGQIQIIKIEEKTQPITKYKLALIQIPVTVSDQTLAGLDNEMNEFVAQNGNASNFVKAAQDKGYNVVPNTVISGAYPNIAQINGSRQVISWAFHEKVGSIKKFDLSDYKIVAVINSKIDAGYLPVSEVKDVLKSELVRDKKAEKMITDLKAKNLTTLGDYAQSLGSKVDTVKFVTFNTPNIMGIGRESALNVYAEVGQVNKMEGPVKGDNGVLVLTVLNKTDQSKDFNIESFKQTANSQNMYRVMSQAMQVLKEKMAVKDNRIEFF</sequence>
<evidence type="ECO:0000256" key="9">
    <source>
        <dbReference type="ARBA" id="ARBA00040743"/>
    </source>
</evidence>
<dbReference type="InterPro" id="IPR046357">
    <property type="entry name" value="PPIase_dom_sf"/>
</dbReference>
<dbReference type="Gene3D" id="3.10.50.40">
    <property type="match status" value="2"/>
</dbReference>
<accession>A0A1M5BDJ7</accession>
<dbReference type="Pfam" id="PF13616">
    <property type="entry name" value="Rotamase_3"/>
    <property type="match status" value="1"/>
</dbReference>
<evidence type="ECO:0000256" key="10">
    <source>
        <dbReference type="ARBA" id="ARBA00042775"/>
    </source>
</evidence>
<dbReference type="Gene3D" id="1.10.4030.10">
    <property type="entry name" value="Porin chaperone SurA, peptide-binding domain"/>
    <property type="match status" value="2"/>
</dbReference>
<keyword evidence="6 12" id="KW-0472">Membrane</keyword>
<dbReference type="InterPro" id="IPR052029">
    <property type="entry name" value="PpiD_chaperone"/>
</dbReference>
<dbReference type="PANTHER" id="PTHR47529:SF1">
    <property type="entry name" value="PERIPLASMIC CHAPERONE PPID"/>
    <property type="match status" value="1"/>
</dbReference>
<dbReference type="Pfam" id="PF13623">
    <property type="entry name" value="SurA_N_2"/>
    <property type="match status" value="1"/>
</dbReference>
<dbReference type="SUPFAM" id="SSF109998">
    <property type="entry name" value="Triger factor/SurA peptide-binding domain-like"/>
    <property type="match status" value="1"/>
</dbReference>
<feature type="transmembrane region" description="Helical" evidence="12">
    <location>
        <begin position="12"/>
        <end position="30"/>
    </location>
</feature>
<dbReference type="SUPFAM" id="SSF54534">
    <property type="entry name" value="FKBP-like"/>
    <property type="match status" value="1"/>
</dbReference>
<evidence type="ECO:0000256" key="3">
    <source>
        <dbReference type="ARBA" id="ARBA00022519"/>
    </source>
</evidence>
<dbReference type="STRING" id="1346286.SAMN05444362_10629"/>
<reference evidence="15" key="1">
    <citation type="submission" date="2016-11" db="EMBL/GenBank/DDBJ databases">
        <authorList>
            <person name="Varghese N."/>
            <person name="Submissions S."/>
        </authorList>
    </citation>
    <scope>NUCLEOTIDE SEQUENCE [LARGE SCALE GENOMIC DNA]</scope>
    <source>
        <strain evidence="15">DSM 27370</strain>
    </source>
</reference>
<dbReference type="InterPro" id="IPR000297">
    <property type="entry name" value="PPIase_PpiC"/>
</dbReference>
<dbReference type="OrthoDB" id="9812372at2"/>
<dbReference type="InterPro" id="IPR027304">
    <property type="entry name" value="Trigger_fact/SurA_dom_sf"/>
</dbReference>
<keyword evidence="3" id="KW-0997">Cell inner membrane</keyword>
<keyword evidence="15" id="KW-1185">Reference proteome</keyword>
<keyword evidence="7" id="KW-0143">Chaperone</keyword>
<evidence type="ECO:0000259" key="13">
    <source>
        <dbReference type="PROSITE" id="PS50198"/>
    </source>
</evidence>
<dbReference type="RefSeq" id="WP_062183449.1">
    <property type="nucleotide sequence ID" value="NZ_BBXL01000021.1"/>
</dbReference>
<evidence type="ECO:0000256" key="1">
    <source>
        <dbReference type="ARBA" id="ARBA00004382"/>
    </source>
</evidence>
<protein>
    <recommendedName>
        <fullName evidence="9">Periplasmic chaperone PpiD</fullName>
    </recommendedName>
    <alternativeName>
        <fullName evidence="10">Periplasmic folding chaperone</fullName>
    </alternativeName>
</protein>
<dbReference type="PANTHER" id="PTHR47529">
    <property type="entry name" value="PEPTIDYL-PROLYL CIS-TRANS ISOMERASE D"/>
    <property type="match status" value="1"/>
</dbReference>
<feature type="domain" description="PpiC" evidence="13">
    <location>
        <begin position="355"/>
        <end position="450"/>
    </location>
</feature>
<evidence type="ECO:0000256" key="4">
    <source>
        <dbReference type="ARBA" id="ARBA00022692"/>
    </source>
</evidence>
<dbReference type="GO" id="GO:0005886">
    <property type="term" value="C:plasma membrane"/>
    <property type="evidence" value="ECO:0007669"/>
    <property type="project" value="UniProtKB-SubCell"/>
</dbReference>
<evidence type="ECO:0000313" key="14">
    <source>
        <dbReference type="EMBL" id="SHF40460.1"/>
    </source>
</evidence>
<keyword evidence="11 14" id="KW-0413">Isomerase</keyword>
<keyword evidence="5 12" id="KW-1133">Transmembrane helix</keyword>
<proteinExistence type="inferred from homology"/>
<dbReference type="AlphaFoldDB" id="A0A1M5BDJ7"/>
<evidence type="ECO:0000256" key="2">
    <source>
        <dbReference type="ARBA" id="ARBA00022475"/>
    </source>
</evidence>
<keyword evidence="4 12" id="KW-0812">Transmembrane</keyword>
<evidence type="ECO:0000256" key="11">
    <source>
        <dbReference type="PROSITE-ProRule" id="PRU00278"/>
    </source>
</evidence>
<evidence type="ECO:0000256" key="12">
    <source>
        <dbReference type="SAM" id="Phobius"/>
    </source>
</evidence>